<dbReference type="PRINTS" id="PR00385">
    <property type="entry name" value="P450"/>
</dbReference>
<dbReference type="CDD" id="cd11059">
    <property type="entry name" value="CYP_fungal"/>
    <property type="match status" value="1"/>
</dbReference>
<dbReference type="GO" id="GO:0020037">
    <property type="term" value="F:heme binding"/>
    <property type="evidence" value="ECO:0007669"/>
    <property type="project" value="InterPro"/>
</dbReference>
<dbReference type="InterPro" id="IPR017972">
    <property type="entry name" value="Cyt_P450_CS"/>
</dbReference>
<sequence length="498" mass="55143">MTFPFPGIAIAVLLLALLFVPVLIKCYTPLRHIPGPWHTSFSNLALKIAAVTGNRVHYVHKLHQHYGPVVRISPTEVAVNDIEGFREIHRIGSGFNKSPWYQELAFAERPGVFAMTEPKQHAARRKMFARAFSKTFLRQNWEWLVLEKSRLAVSRIRAEAEHGTADVMKWWMFLATDVSTHLMFGESFRTLESGEKSTYNRILEAALQGSGICAEFPMLRSFFRALPFRQAQEMFNADAMLSEYAAVAVRNSKNIGTRSNIFHTMISEAEGGENTQLTDLDVKLEASNLIVAGSDTTGITLTYLTWAVLQRPKLQAAIEEEVATLQGNVSDAELERLPLLNAAIEETLRLYGAAPGGLPRIVPSGGATLGDHYLPAGVTVTTQGWSLHRDPNNFLDPERFDPSRWLPNGGEKLSDRGKAAFSPFGAGARICLGVHLARMELRIAAALFFQELKGARLAPSATEGCMDVVNYFLIAPKGHKCEITLHQANTQEIASKDS</sequence>
<keyword evidence="7" id="KW-0503">Monooxygenase</keyword>
<dbReference type="InterPro" id="IPR002401">
    <property type="entry name" value="Cyt_P450_E_grp-I"/>
</dbReference>
<dbReference type="PANTHER" id="PTHR24305">
    <property type="entry name" value="CYTOCHROME P450"/>
    <property type="match status" value="1"/>
</dbReference>
<dbReference type="PRINTS" id="PR00463">
    <property type="entry name" value="EP450I"/>
</dbReference>
<dbReference type="FunFam" id="1.10.630.10:FF:000093">
    <property type="entry name" value="Cytochrome P450 monooxygenase"/>
    <property type="match status" value="1"/>
</dbReference>
<dbReference type="RefSeq" id="XP_033679400.1">
    <property type="nucleotide sequence ID" value="XM_033831182.1"/>
</dbReference>
<keyword evidence="4 7" id="KW-0560">Oxidoreductase</keyword>
<dbReference type="EMBL" id="ML987203">
    <property type="protein sequence ID" value="KAF2244396.1"/>
    <property type="molecule type" value="Genomic_DNA"/>
</dbReference>
<dbReference type="InterPro" id="IPR001128">
    <property type="entry name" value="Cyt_P450"/>
</dbReference>
<name>A0A6A6I283_9PLEO</name>
<organism evidence="8 9">
    <name type="scientific">Trematosphaeria pertusa</name>
    <dbReference type="NCBI Taxonomy" id="390896"/>
    <lineage>
        <taxon>Eukaryota</taxon>
        <taxon>Fungi</taxon>
        <taxon>Dikarya</taxon>
        <taxon>Ascomycota</taxon>
        <taxon>Pezizomycotina</taxon>
        <taxon>Dothideomycetes</taxon>
        <taxon>Pleosporomycetidae</taxon>
        <taxon>Pleosporales</taxon>
        <taxon>Massarineae</taxon>
        <taxon>Trematosphaeriaceae</taxon>
        <taxon>Trematosphaeria</taxon>
    </lineage>
</organism>
<comment type="similarity">
    <text evidence="2 7">Belongs to the cytochrome P450 family.</text>
</comment>
<proteinExistence type="inferred from homology"/>
<dbReference type="GeneID" id="54584512"/>
<dbReference type="SUPFAM" id="SSF48264">
    <property type="entry name" value="Cytochrome P450"/>
    <property type="match status" value="1"/>
</dbReference>
<evidence type="ECO:0000256" key="6">
    <source>
        <dbReference type="PIRSR" id="PIRSR602401-1"/>
    </source>
</evidence>
<evidence type="ECO:0000256" key="7">
    <source>
        <dbReference type="RuleBase" id="RU000461"/>
    </source>
</evidence>
<dbReference type="InterPro" id="IPR036396">
    <property type="entry name" value="Cyt_P450_sf"/>
</dbReference>
<protein>
    <submittedName>
        <fullName evidence="8">Cytochrome P450</fullName>
    </submittedName>
</protein>
<evidence type="ECO:0000313" key="8">
    <source>
        <dbReference type="EMBL" id="KAF2244396.1"/>
    </source>
</evidence>
<evidence type="ECO:0000256" key="5">
    <source>
        <dbReference type="ARBA" id="ARBA00023004"/>
    </source>
</evidence>
<dbReference type="AlphaFoldDB" id="A0A6A6I283"/>
<dbReference type="InterPro" id="IPR050121">
    <property type="entry name" value="Cytochrome_P450_monoxygenase"/>
</dbReference>
<dbReference type="GO" id="GO:0004497">
    <property type="term" value="F:monooxygenase activity"/>
    <property type="evidence" value="ECO:0007669"/>
    <property type="project" value="UniProtKB-KW"/>
</dbReference>
<evidence type="ECO:0000313" key="9">
    <source>
        <dbReference type="Proteomes" id="UP000800094"/>
    </source>
</evidence>
<keyword evidence="3 6" id="KW-0479">Metal-binding</keyword>
<feature type="binding site" description="axial binding residue" evidence="6">
    <location>
        <position position="431"/>
    </location>
    <ligand>
        <name>heme</name>
        <dbReference type="ChEBI" id="CHEBI:30413"/>
    </ligand>
    <ligandPart>
        <name>Fe</name>
        <dbReference type="ChEBI" id="CHEBI:18248"/>
    </ligandPart>
</feature>
<dbReference type="OrthoDB" id="1470350at2759"/>
<keyword evidence="6 7" id="KW-0349">Heme</keyword>
<dbReference type="Pfam" id="PF00067">
    <property type="entry name" value="p450"/>
    <property type="match status" value="1"/>
</dbReference>
<accession>A0A6A6I283</accession>
<reference evidence="8" key="1">
    <citation type="journal article" date="2020" name="Stud. Mycol.">
        <title>101 Dothideomycetes genomes: a test case for predicting lifestyles and emergence of pathogens.</title>
        <authorList>
            <person name="Haridas S."/>
            <person name="Albert R."/>
            <person name="Binder M."/>
            <person name="Bloem J."/>
            <person name="Labutti K."/>
            <person name="Salamov A."/>
            <person name="Andreopoulos B."/>
            <person name="Baker S."/>
            <person name="Barry K."/>
            <person name="Bills G."/>
            <person name="Bluhm B."/>
            <person name="Cannon C."/>
            <person name="Castanera R."/>
            <person name="Culley D."/>
            <person name="Daum C."/>
            <person name="Ezra D."/>
            <person name="Gonzalez J."/>
            <person name="Henrissat B."/>
            <person name="Kuo A."/>
            <person name="Liang C."/>
            <person name="Lipzen A."/>
            <person name="Lutzoni F."/>
            <person name="Magnuson J."/>
            <person name="Mondo S."/>
            <person name="Nolan M."/>
            <person name="Ohm R."/>
            <person name="Pangilinan J."/>
            <person name="Park H.-J."/>
            <person name="Ramirez L."/>
            <person name="Alfaro M."/>
            <person name="Sun H."/>
            <person name="Tritt A."/>
            <person name="Yoshinaga Y."/>
            <person name="Zwiers L.-H."/>
            <person name="Turgeon B."/>
            <person name="Goodwin S."/>
            <person name="Spatafora J."/>
            <person name="Crous P."/>
            <person name="Grigoriev I."/>
        </authorList>
    </citation>
    <scope>NUCLEOTIDE SEQUENCE</scope>
    <source>
        <strain evidence="8">CBS 122368</strain>
    </source>
</reference>
<dbReference type="Proteomes" id="UP000800094">
    <property type="component" value="Unassembled WGS sequence"/>
</dbReference>
<dbReference type="PANTHER" id="PTHR24305:SF96">
    <property type="entry name" value="CYTOCHROME P450 MONOOXYGENASE STCB-RELATED"/>
    <property type="match status" value="1"/>
</dbReference>
<dbReference type="GO" id="GO:0005506">
    <property type="term" value="F:iron ion binding"/>
    <property type="evidence" value="ECO:0007669"/>
    <property type="project" value="InterPro"/>
</dbReference>
<dbReference type="Gene3D" id="1.10.630.10">
    <property type="entry name" value="Cytochrome P450"/>
    <property type="match status" value="1"/>
</dbReference>
<dbReference type="GO" id="GO:0016705">
    <property type="term" value="F:oxidoreductase activity, acting on paired donors, with incorporation or reduction of molecular oxygen"/>
    <property type="evidence" value="ECO:0007669"/>
    <property type="project" value="InterPro"/>
</dbReference>
<gene>
    <name evidence="8" type="ORF">BU26DRAFT_533822</name>
</gene>
<evidence type="ECO:0000256" key="4">
    <source>
        <dbReference type="ARBA" id="ARBA00023002"/>
    </source>
</evidence>
<dbReference type="PROSITE" id="PS00086">
    <property type="entry name" value="CYTOCHROME_P450"/>
    <property type="match status" value="1"/>
</dbReference>
<keyword evidence="9" id="KW-1185">Reference proteome</keyword>
<evidence type="ECO:0000256" key="3">
    <source>
        <dbReference type="ARBA" id="ARBA00022723"/>
    </source>
</evidence>
<evidence type="ECO:0000256" key="1">
    <source>
        <dbReference type="ARBA" id="ARBA00001971"/>
    </source>
</evidence>
<evidence type="ECO:0000256" key="2">
    <source>
        <dbReference type="ARBA" id="ARBA00010617"/>
    </source>
</evidence>
<comment type="cofactor">
    <cofactor evidence="1 6">
        <name>heme</name>
        <dbReference type="ChEBI" id="CHEBI:30413"/>
    </cofactor>
</comment>
<keyword evidence="5 6" id="KW-0408">Iron</keyword>